<organism evidence="2 3">
    <name type="scientific">Solirubrobacter ginsenosidimutans</name>
    <dbReference type="NCBI Taxonomy" id="490573"/>
    <lineage>
        <taxon>Bacteria</taxon>
        <taxon>Bacillati</taxon>
        <taxon>Actinomycetota</taxon>
        <taxon>Thermoleophilia</taxon>
        <taxon>Solirubrobacterales</taxon>
        <taxon>Solirubrobacteraceae</taxon>
        <taxon>Solirubrobacter</taxon>
    </lineage>
</organism>
<sequence length="379" mass="41730">MNRSTERILTTHVGSLPRPDDLIRTMFAKQEGVPVDPVALEQRTRSAVAETVAKQTAAGVDVVSDGEMSKPSYVTYVIDRLDGFGGESHPVETYADLDAFPVLHRKVFGDPGRSRRRLPACDGDITVRDPEAANVDVEHLKAALPAGQEAFLNAASPGVIALFFRNDHYPTREAYLYAIADAMAVEYEAVTRQGIIVQIDCPDLAMGRHIQFADSSLADFRREAQLNIEALNHATRNIDPELLKMHVCWGNYEGPHHCDVPFKDIVDLVFKARPNAIAFEAANPRHAHEWQIFGDVKLPDGKVLIPGVLESKANFIEHPELIAQRIRRYADLVGRENVMAGSDCGYGTWVGQAAVDPDVVWAKLAALTEGAAIASRELY</sequence>
<keyword evidence="3" id="KW-1185">Reference proteome</keyword>
<dbReference type="CDD" id="cd03311">
    <property type="entry name" value="CIMS_C_terminal_like"/>
    <property type="match status" value="1"/>
</dbReference>
<dbReference type="AlphaFoldDB" id="A0A9X3S4G1"/>
<gene>
    <name evidence="2" type="ORF">OM076_22375</name>
</gene>
<reference evidence="2" key="1">
    <citation type="submission" date="2022-10" db="EMBL/GenBank/DDBJ databases">
        <title>The WGS of Solirubrobacter ginsenosidimutans DSM 21036.</title>
        <authorList>
            <person name="Jiang Z."/>
        </authorList>
    </citation>
    <scope>NUCLEOTIDE SEQUENCE</scope>
    <source>
        <strain evidence="2">DSM 21036</strain>
    </source>
</reference>
<dbReference type="PANTHER" id="PTHR43844:SF2">
    <property type="entry name" value="SYNTHASE, VITAMIN-B12 INDEPENDENT, PUTATIVE (AFU_ORTHOLOGUE AFUA_3G12060)-RELATED"/>
    <property type="match status" value="1"/>
</dbReference>
<dbReference type="Proteomes" id="UP001149140">
    <property type="component" value="Unassembled WGS sequence"/>
</dbReference>
<dbReference type="RefSeq" id="WP_270042277.1">
    <property type="nucleotide sequence ID" value="NZ_JAPDOD010000022.1"/>
</dbReference>
<dbReference type="GO" id="GO:0009086">
    <property type="term" value="P:methionine biosynthetic process"/>
    <property type="evidence" value="ECO:0007669"/>
    <property type="project" value="InterPro"/>
</dbReference>
<feature type="domain" description="Cobalamin-independent methionine synthase MetE C-terminal/archaeal" evidence="1">
    <location>
        <begin position="9"/>
        <end position="354"/>
    </location>
</feature>
<dbReference type="GO" id="GO:0003871">
    <property type="term" value="F:5-methyltetrahydropteroyltriglutamate-homocysteine S-methyltransferase activity"/>
    <property type="evidence" value="ECO:0007669"/>
    <property type="project" value="InterPro"/>
</dbReference>
<dbReference type="PANTHER" id="PTHR43844">
    <property type="entry name" value="METHIONINE SYNTHASE"/>
    <property type="match status" value="1"/>
</dbReference>
<dbReference type="Pfam" id="PF01717">
    <property type="entry name" value="Meth_synt_2"/>
    <property type="match status" value="1"/>
</dbReference>
<dbReference type="Gene3D" id="3.20.20.210">
    <property type="match status" value="1"/>
</dbReference>
<dbReference type="InterPro" id="IPR038071">
    <property type="entry name" value="UROD/MetE-like_sf"/>
</dbReference>
<dbReference type="InterPro" id="IPR002629">
    <property type="entry name" value="Met_Synth_C/arc"/>
</dbReference>
<dbReference type="EMBL" id="JAPDOD010000022">
    <property type="protein sequence ID" value="MDA0163036.1"/>
    <property type="molecule type" value="Genomic_DNA"/>
</dbReference>
<accession>A0A9X3S4G1</accession>
<evidence type="ECO:0000313" key="3">
    <source>
        <dbReference type="Proteomes" id="UP001149140"/>
    </source>
</evidence>
<comment type="caution">
    <text evidence="2">The sequence shown here is derived from an EMBL/GenBank/DDBJ whole genome shotgun (WGS) entry which is preliminary data.</text>
</comment>
<evidence type="ECO:0000259" key="1">
    <source>
        <dbReference type="Pfam" id="PF01717"/>
    </source>
</evidence>
<dbReference type="SUPFAM" id="SSF51726">
    <property type="entry name" value="UROD/MetE-like"/>
    <property type="match status" value="1"/>
</dbReference>
<dbReference type="GO" id="GO:0008270">
    <property type="term" value="F:zinc ion binding"/>
    <property type="evidence" value="ECO:0007669"/>
    <property type="project" value="InterPro"/>
</dbReference>
<protein>
    <submittedName>
        <fullName evidence="2">Cobalamin-independent methionine synthase II family protein</fullName>
    </submittedName>
</protein>
<name>A0A9X3S4G1_9ACTN</name>
<evidence type="ECO:0000313" key="2">
    <source>
        <dbReference type="EMBL" id="MDA0163036.1"/>
    </source>
</evidence>
<proteinExistence type="predicted"/>